<evidence type="ECO:0000313" key="3">
    <source>
        <dbReference type="Proteomes" id="UP001497525"/>
    </source>
</evidence>
<protein>
    <submittedName>
        <fullName evidence="2">Uncharacterized protein</fullName>
    </submittedName>
</protein>
<comment type="caution">
    <text evidence="2">The sequence shown here is derived from an EMBL/GenBank/DDBJ whole genome shotgun (WGS) entry which is preliminary data.</text>
</comment>
<keyword evidence="1" id="KW-0732">Signal</keyword>
<sequence length="89" mass="10100">MNPFRKVLLVFFVAFVSWHTAVDATDYVIPEACRTGQEFSLVGDKMNGPTFIYGNPRKITVKFYVILFKIINPNATWAMVLKDIVITGL</sequence>
<organism evidence="2 3">
    <name type="scientific">Calicophoron daubneyi</name>
    <name type="common">Rumen fluke</name>
    <name type="synonym">Paramphistomum daubneyi</name>
    <dbReference type="NCBI Taxonomy" id="300641"/>
    <lineage>
        <taxon>Eukaryota</taxon>
        <taxon>Metazoa</taxon>
        <taxon>Spiralia</taxon>
        <taxon>Lophotrochozoa</taxon>
        <taxon>Platyhelminthes</taxon>
        <taxon>Trematoda</taxon>
        <taxon>Digenea</taxon>
        <taxon>Plagiorchiida</taxon>
        <taxon>Pronocephalata</taxon>
        <taxon>Paramphistomoidea</taxon>
        <taxon>Paramphistomidae</taxon>
        <taxon>Calicophoron</taxon>
    </lineage>
</organism>
<feature type="chain" id="PRO_5043932078" evidence="1">
    <location>
        <begin position="25"/>
        <end position="89"/>
    </location>
</feature>
<dbReference type="AlphaFoldDB" id="A0AAV2TT10"/>
<dbReference type="EMBL" id="CAXLJL010000490">
    <property type="protein sequence ID" value="CAL5138517.1"/>
    <property type="molecule type" value="Genomic_DNA"/>
</dbReference>
<evidence type="ECO:0000313" key="2">
    <source>
        <dbReference type="EMBL" id="CAL5138517.1"/>
    </source>
</evidence>
<name>A0AAV2TT10_CALDB</name>
<proteinExistence type="predicted"/>
<gene>
    <name evidence="2" type="ORF">CDAUBV1_LOCUS13348</name>
</gene>
<accession>A0AAV2TT10</accession>
<dbReference type="Proteomes" id="UP001497525">
    <property type="component" value="Unassembled WGS sequence"/>
</dbReference>
<reference evidence="2" key="1">
    <citation type="submission" date="2024-06" db="EMBL/GenBank/DDBJ databases">
        <authorList>
            <person name="Liu X."/>
            <person name="Lenzi L."/>
            <person name="Haldenby T S."/>
            <person name="Uol C."/>
        </authorList>
    </citation>
    <scope>NUCLEOTIDE SEQUENCE</scope>
</reference>
<evidence type="ECO:0000256" key="1">
    <source>
        <dbReference type="SAM" id="SignalP"/>
    </source>
</evidence>
<feature type="signal peptide" evidence="1">
    <location>
        <begin position="1"/>
        <end position="24"/>
    </location>
</feature>